<dbReference type="Gene3D" id="1.10.3720.10">
    <property type="entry name" value="MetI-like"/>
    <property type="match status" value="1"/>
</dbReference>
<evidence type="ECO:0000256" key="7">
    <source>
        <dbReference type="RuleBase" id="RU363032"/>
    </source>
</evidence>
<evidence type="ECO:0000256" key="6">
    <source>
        <dbReference type="ARBA" id="ARBA00023136"/>
    </source>
</evidence>
<dbReference type="EMBL" id="SLWS01000003">
    <property type="protein sequence ID" value="TCO60773.1"/>
    <property type="molecule type" value="Genomic_DNA"/>
</dbReference>
<evidence type="ECO:0000313" key="10">
    <source>
        <dbReference type="Proteomes" id="UP000295680"/>
    </source>
</evidence>
<keyword evidence="10" id="KW-1185">Reference proteome</keyword>
<feature type="transmembrane region" description="Helical" evidence="7">
    <location>
        <begin position="137"/>
        <end position="165"/>
    </location>
</feature>
<proteinExistence type="inferred from homology"/>
<evidence type="ECO:0000256" key="1">
    <source>
        <dbReference type="ARBA" id="ARBA00004651"/>
    </source>
</evidence>
<accession>A0A4R2JL45</accession>
<dbReference type="Proteomes" id="UP000295680">
    <property type="component" value="Unassembled WGS sequence"/>
</dbReference>
<evidence type="ECO:0000256" key="4">
    <source>
        <dbReference type="ARBA" id="ARBA00022692"/>
    </source>
</evidence>
<name>A0A4R2JL45_9PSEU</name>
<dbReference type="GO" id="GO:0005886">
    <property type="term" value="C:plasma membrane"/>
    <property type="evidence" value="ECO:0007669"/>
    <property type="project" value="UniProtKB-SubCell"/>
</dbReference>
<feature type="transmembrane region" description="Helical" evidence="7">
    <location>
        <begin position="104"/>
        <end position="125"/>
    </location>
</feature>
<feature type="transmembrane region" description="Helical" evidence="7">
    <location>
        <begin position="177"/>
        <end position="197"/>
    </location>
</feature>
<dbReference type="InterPro" id="IPR035906">
    <property type="entry name" value="MetI-like_sf"/>
</dbReference>
<feature type="domain" description="ABC transmembrane type-1" evidence="8">
    <location>
        <begin position="98"/>
        <end position="300"/>
    </location>
</feature>
<evidence type="ECO:0000256" key="5">
    <source>
        <dbReference type="ARBA" id="ARBA00022989"/>
    </source>
</evidence>
<keyword evidence="3" id="KW-1003">Cell membrane</keyword>
<dbReference type="InterPro" id="IPR000515">
    <property type="entry name" value="MetI-like"/>
</dbReference>
<dbReference type="OrthoDB" id="9778910at2"/>
<comment type="similarity">
    <text evidence="7">Belongs to the binding-protein-dependent transport system permease family.</text>
</comment>
<keyword evidence="4 7" id="KW-0812">Transmembrane</keyword>
<dbReference type="GO" id="GO:0071916">
    <property type="term" value="F:dipeptide transmembrane transporter activity"/>
    <property type="evidence" value="ECO:0007669"/>
    <property type="project" value="TreeGrafter"/>
</dbReference>
<sequence>MFVLSFLGRRVLAAALTLLVTSFLVFVLLEVAPGSPELVLLGTRQPTPELVHAIRAQNHLDDPFFTRYWHWLSGAVRLDFGRSVRSGRSVGDILAERLDVTAFLGLYAFVLVMVIAVPAGLFAAIRRNTAWDRGVTLVALLGVSAPPFAVGLLLLTVFGVALGWFPVFGAGTGFADRISHLTLPAVALAVAEVAIVVRQTRAAALDVTTKDFVTFARARGLPRRLVLGRYALRNSALPVVTSAGLVLAFSLTGAVLVEATFSLPGLGSLLVESVTTKDIPVVQGLALLAAALMVGVNLLVDLCYLGLDPRIRHAGGVG</sequence>
<dbReference type="Pfam" id="PF19300">
    <property type="entry name" value="BPD_transp_1_N"/>
    <property type="match status" value="1"/>
</dbReference>
<comment type="subcellular location">
    <subcellularLocation>
        <location evidence="1 7">Cell membrane</location>
        <topology evidence="1 7">Multi-pass membrane protein</topology>
    </subcellularLocation>
</comment>
<dbReference type="RefSeq" id="WP_132116002.1">
    <property type="nucleotide sequence ID" value="NZ_SLWS01000003.1"/>
</dbReference>
<dbReference type="AlphaFoldDB" id="A0A4R2JL45"/>
<organism evidence="9 10">
    <name type="scientific">Actinocrispum wychmicini</name>
    <dbReference type="NCBI Taxonomy" id="1213861"/>
    <lineage>
        <taxon>Bacteria</taxon>
        <taxon>Bacillati</taxon>
        <taxon>Actinomycetota</taxon>
        <taxon>Actinomycetes</taxon>
        <taxon>Pseudonocardiales</taxon>
        <taxon>Pseudonocardiaceae</taxon>
        <taxon>Actinocrispum</taxon>
    </lineage>
</organism>
<feature type="transmembrane region" description="Helical" evidence="7">
    <location>
        <begin position="239"/>
        <end position="261"/>
    </location>
</feature>
<dbReference type="PANTHER" id="PTHR43163">
    <property type="entry name" value="DIPEPTIDE TRANSPORT SYSTEM PERMEASE PROTEIN DPPB-RELATED"/>
    <property type="match status" value="1"/>
</dbReference>
<gene>
    <name evidence="9" type="ORF">EV192_103348</name>
</gene>
<evidence type="ECO:0000313" key="9">
    <source>
        <dbReference type="EMBL" id="TCO60773.1"/>
    </source>
</evidence>
<protein>
    <submittedName>
        <fullName evidence="9">Peptide/nickel transport system permease protein</fullName>
    </submittedName>
</protein>
<evidence type="ECO:0000256" key="2">
    <source>
        <dbReference type="ARBA" id="ARBA00022448"/>
    </source>
</evidence>
<evidence type="ECO:0000256" key="3">
    <source>
        <dbReference type="ARBA" id="ARBA00022475"/>
    </source>
</evidence>
<dbReference type="InterPro" id="IPR045621">
    <property type="entry name" value="BPD_transp_1_N"/>
</dbReference>
<dbReference type="PROSITE" id="PS50928">
    <property type="entry name" value="ABC_TM1"/>
    <property type="match status" value="1"/>
</dbReference>
<dbReference type="Pfam" id="PF00528">
    <property type="entry name" value="BPD_transp_1"/>
    <property type="match status" value="1"/>
</dbReference>
<dbReference type="PANTHER" id="PTHR43163:SF6">
    <property type="entry name" value="DIPEPTIDE TRANSPORT SYSTEM PERMEASE PROTEIN DPPB-RELATED"/>
    <property type="match status" value="1"/>
</dbReference>
<comment type="caution">
    <text evidence="9">The sequence shown here is derived from an EMBL/GenBank/DDBJ whole genome shotgun (WGS) entry which is preliminary data.</text>
</comment>
<keyword evidence="2 7" id="KW-0813">Transport</keyword>
<evidence type="ECO:0000259" key="8">
    <source>
        <dbReference type="PROSITE" id="PS50928"/>
    </source>
</evidence>
<reference evidence="9 10" key="1">
    <citation type="submission" date="2019-03" db="EMBL/GenBank/DDBJ databases">
        <title>Genomic Encyclopedia of Type Strains, Phase IV (KMG-IV): sequencing the most valuable type-strain genomes for metagenomic binning, comparative biology and taxonomic classification.</title>
        <authorList>
            <person name="Goeker M."/>
        </authorList>
    </citation>
    <scope>NUCLEOTIDE SEQUENCE [LARGE SCALE GENOMIC DNA]</scope>
    <source>
        <strain evidence="9 10">DSM 45934</strain>
    </source>
</reference>
<feature type="transmembrane region" description="Helical" evidence="7">
    <location>
        <begin position="281"/>
        <end position="304"/>
    </location>
</feature>
<dbReference type="SUPFAM" id="SSF161098">
    <property type="entry name" value="MetI-like"/>
    <property type="match status" value="1"/>
</dbReference>
<keyword evidence="5 7" id="KW-1133">Transmembrane helix</keyword>
<keyword evidence="6 7" id="KW-0472">Membrane</keyword>